<dbReference type="EMBL" id="JAEAOA010001057">
    <property type="protein sequence ID" value="KAK3584302.1"/>
    <property type="molecule type" value="Genomic_DNA"/>
</dbReference>
<accession>A0AAE0S2P1</accession>
<feature type="non-terminal residue" evidence="1">
    <location>
        <position position="63"/>
    </location>
</feature>
<name>A0AAE0S2P1_9BIVA</name>
<protein>
    <submittedName>
        <fullName evidence="1">Uncharacterized protein</fullName>
    </submittedName>
</protein>
<gene>
    <name evidence="1" type="ORF">CHS0354_017221</name>
</gene>
<organism evidence="1 2">
    <name type="scientific">Potamilus streckersoni</name>
    <dbReference type="NCBI Taxonomy" id="2493646"/>
    <lineage>
        <taxon>Eukaryota</taxon>
        <taxon>Metazoa</taxon>
        <taxon>Spiralia</taxon>
        <taxon>Lophotrochozoa</taxon>
        <taxon>Mollusca</taxon>
        <taxon>Bivalvia</taxon>
        <taxon>Autobranchia</taxon>
        <taxon>Heteroconchia</taxon>
        <taxon>Palaeoheterodonta</taxon>
        <taxon>Unionida</taxon>
        <taxon>Unionoidea</taxon>
        <taxon>Unionidae</taxon>
        <taxon>Ambleminae</taxon>
        <taxon>Lampsilini</taxon>
        <taxon>Potamilus</taxon>
    </lineage>
</organism>
<dbReference type="Proteomes" id="UP001195483">
    <property type="component" value="Unassembled WGS sequence"/>
</dbReference>
<dbReference type="AlphaFoldDB" id="A0AAE0S2P1"/>
<reference evidence="1" key="3">
    <citation type="submission" date="2023-05" db="EMBL/GenBank/DDBJ databases">
        <authorList>
            <person name="Smith C.H."/>
        </authorList>
    </citation>
    <scope>NUCLEOTIDE SEQUENCE</scope>
    <source>
        <strain evidence="1">CHS0354</strain>
        <tissue evidence="1">Mantle</tissue>
    </source>
</reference>
<comment type="caution">
    <text evidence="1">The sequence shown here is derived from an EMBL/GenBank/DDBJ whole genome shotgun (WGS) entry which is preliminary data.</text>
</comment>
<evidence type="ECO:0000313" key="1">
    <source>
        <dbReference type="EMBL" id="KAK3584302.1"/>
    </source>
</evidence>
<sequence>MNNSQYIGFSNRKQADAGHLLKLTFNTKYDSGSVKDAIMKTPWSIKSQDECIMSLGEDAFSAG</sequence>
<proteinExistence type="predicted"/>
<reference evidence="1" key="1">
    <citation type="journal article" date="2021" name="Genome Biol. Evol.">
        <title>A High-Quality Reference Genome for a Parasitic Bivalve with Doubly Uniparental Inheritance (Bivalvia: Unionida).</title>
        <authorList>
            <person name="Smith C.H."/>
        </authorList>
    </citation>
    <scope>NUCLEOTIDE SEQUENCE</scope>
    <source>
        <strain evidence="1">CHS0354</strain>
    </source>
</reference>
<keyword evidence="2" id="KW-1185">Reference proteome</keyword>
<evidence type="ECO:0000313" key="2">
    <source>
        <dbReference type="Proteomes" id="UP001195483"/>
    </source>
</evidence>
<reference evidence="1" key="2">
    <citation type="journal article" date="2021" name="Genome Biol. Evol.">
        <title>Developing a high-quality reference genome for a parasitic bivalve with doubly uniparental inheritance (Bivalvia: Unionida).</title>
        <authorList>
            <person name="Smith C.H."/>
        </authorList>
    </citation>
    <scope>NUCLEOTIDE SEQUENCE</scope>
    <source>
        <strain evidence="1">CHS0354</strain>
        <tissue evidence="1">Mantle</tissue>
    </source>
</reference>